<protein>
    <recommendedName>
        <fullName evidence="3">SMI1/KNR4 family protein</fullName>
    </recommendedName>
</protein>
<sequence length="154" mass="16862">MLPISHWGCGMYACVDCRSPRATVLLFEPNPGDPDNAWFLDAPALTDWLHSWVQGTGWYEEENEGMDLPPGPASPAARHRSEPPDHAGRPQSTRRRPRTPPAAGPPHTHPPGRVSVEQDTPGHPMTAGTSPTALRQGHHTRPSGHRTSKNLGRR</sequence>
<feature type="region of interest" description="Disordered" evidence="1">
    <location>
        <begin position="60"/>
        <end position="154"/>
    </location>
</feature>
<dbReference type="EMBL" id="AP035768">
    <property type="protein sequence ID" value="BFO14414.1"/>
    <property type="molecule type" value="Genomic_DNA"/>
</dbReference>
<organism evidence="2">
    <name type="scientific">Streptomyces haneummycinicus</name>
    <dbReference type="NCBI Taxonomy" id="3074435"/>
    <lineage>
        <taxon>Bacteria</taxon>
        <taxon>Bacillati</taxon>
        <taxon>Actinomycetota</taxon>
        <taxon>Actinomycetes</taxon>
        <taxon>Kitasatosporales</taxon>
        <taxon>Streptomycetaceae</taxon>
        <taxon>Streptomyces</taxon>
    </lineage>
</organism>
<feature type="compositionally biased region" description="Basic and acidic residues" evidence="1">
    <location>
        <begin position="79"/>
        <end position="88"/>
    </location>
</feature>
<dbReference type="AlphaFoldDB" id="A0AAT9HAK4"/>
<feature type="compositionally biased region" description="Pro residues" evidence="1">
    <location>
        <begin position="99"/>
        <end position="109"/>
    </location>
</feature>
<evidence type="ECO:0000313" key="2">
    <source>
        <dbReference type="EMBL" id="BFO14414.1"/>
    </source>
</evidence>
<accession>A0AAT9HAK4</accession>
<reference evidence="2" key="2">
    <citation type="submission" date="2024-07" db="EMBL/GenBank/DDBJ databases">
        <title>Streptomyces haneummycinica sp. nov., a new antibiotic-producing actinobacterium isolated from marine sediment.</title>
        <authorList>
            <person name="Uemura M."/>
            <person name="Hamada M."/>
            <person name="Hirano S."/>
            <person name="Kobayashi K."/>
            <person name="Ohshiro T."/>
            <person name="Kobayashi T."/>
            <person name="Terahara T."/>
        </authorList>
    </citation>
    <scope>NUCLEOTIDE SEQUENCE</scope>
    <source>
        <strain evidence="2">KM77-8</strain>
    </source>
</reference>
<gene>
    <name evidence="2" type="ORF">SHKM778_08020</name>
</gene>
<evidence type="ECO:0000256" key="1">
    <source>
        <dbReference type="SAM" id="MobiDB-lite"/>
    </source>
</evidence>
<proteinExistence type="predicted"/>
<name>A0AAT9HAK4_9ACTN</name>
<reference evidence="2" key="1">
    <citation type="submission" date="2024-06" db="EMBL/GenBank/DDBJ databases">
        <authorList>
            <consortium name="consrtm"/>
            <person name="Uemura M."/>
            <person name="Terahara T."/>
        </authorList>
    </citation>
    <scope>NUCLEOTIDE SEQUENCE</scope>
    <source>
        <strain evidence="2">KM77-8</strain>
    </source>
</reference>
<evidence type="ECO:0008006" key="3">
    <source>
        <dbReference type="Google" id="ProtNLM"/>
    </source>
</evidence>
<feature type="compositionally biased region" description="Basic residues" evidence="1">
    <location>
        <begin position="136"/>
        <end position="154"/>
    </location>
</feature>